<gene>
    <name evidence="2" type="ORF">B0J15DRAFT_508062</name>
</gene>
<accession>A0A9P9L459</accession>
<dbReference type="PANTHER" id="PTHR33112">
    <property type="entry name" value="DOMAIN PROTEIN, PUTATIVE-RELATED"/>
    <property type="match status" value="1"/>
</dbReference>
<dbReference type="PANTHER" id="PTHR33112:SF1">
    <property type="entry name" value="HETEROKARYON INCOMPATIBILITY DOMAIN-CONTAINING PROTEIN"/>
    <property type="match status" value="1"/>
</dbReference>
<organism evidence="2 3">
    <name type="scientific">Fusarium solani</name>
    <name type="common">Filamentous fungus</name>
    <dbReference type="NCBI Taxonomy" id="169388"/>
    <lineage>
        <taxon>Eukaryota</taxon>
        <taxon>Fungi</taxon>
        <taxon>Dikarya</taxon>
        <taxon>Ascomycota</taxon>
        <taxon>Pezizomycotina</taxon>
        <taxon>Sordariomycetes</taxon>
        <taxon>Hypocreomycetidae</taxon>
        <taxon>Hypocreales</taxon>
        <taxon>Nectriaceae</taxon>
        <taxon>Fusarium</taxon>
        <taxon>Fusarium solani species complex</taxon>
    </lineage>
</organism>
<proteinExistence type="predicted"/>
<dbReference type="Proteomes" id="UP000736672">
    <property type="component" value="Unassembled WGS sequence"/>
</dbReference>
<dbReference type="AlphaFoldDB" id="A0A9P9L459"/>
<sequence length="497" mass="55998">MLTLAPSGFHRSDVHLLPSVRQALEQGAKNKGCLVARRSDGSSKHAPYVALSYDHEGARDHQMEQMNLIYHNAELTIIAAARSSVEYGLPGVGAGYRPRSIQQVVKIGNIEIVPTMRHPHAAIQTSKWSKRAWPFQEGILSRRRLVFTDDQMYFECDGMNCHESVTNVPKRNDHWSNLEYCQQIESSLDQLHAPHKREFDRTLRPGILGWNDRRPFGQPVRPGSHAAFVRFLEMIQVYSARELPCPSDALKAFDGIASKFEILSDRIDQIWGIPFYCNEERTLEETFVAGLAWNHTGRAGYSLEELPRPRHIFPTWSWMNWYGEVEYRELGLYKGGYKSAFKSAVASVVLEADDGSLLTLSEYLEIFQAGINRSDNPKAVRLEAWVFPPSAFVVVEGSHLTLFGHLTCLHTSIADNPFYAGLASLAQRGLEFKTEWICIYLGSVESKKISLVISVAMEDVEADSDDIGLCCTYRWSGAKVLNASRRVSLNSNLIMIA</sequence>
<evidence type="ECO:0000259" key="1">
    <source>
        <dbReference type="Pfam" id="PF06985"/>
    </source>
</evidence>
<dbReference type="InterPro" id="IPR010730">
    <property type="entry name" value="HET"/>
</dbReference>
<dbReference type="EMBL" id="JAGTJS010000002">
    <property type="protein sequence ID" value="KAH7273826.1"/>
    <property type="molecule type" value="Genomic_DNA"/>
</dbReference>
<name>A0A9P9L459_FUSSL</name>
<protein>
    <recommendedName>
        <fullName evidence="1">Heterokaryon incompatibility domain-containing protein</fullName>
    </recommendedName>
</protein>
<feature type="domain" description="Heterokaryon incompatibility" evidence="1">
    <location>
        <begin position="56"/>
        <end position="137"/>
    </location>
</feature>
<reference evidence="2" key="1">
    <citation type="journal article" date="2021" name="Nat. Commun.">
        <title>Genetic determinants of endophytism in the Arabidopsis root mycobiome.</title>
        <authorList>
            <person name="Mesny F."/>
            <person name="Miyauchi S."/>
            <person name="Thiergart T."/>
            <person name="Pickel B."/>
            <person name="Atanasova L."/>
            <person name="Karlsson M."/>
            <person name="Huettel B."/>
            <person name="Barry K.W."/>
            <person name="Haridas S."/>
            <person name="Chen C."/>
            <person name="Bauer D."/>
            <person name="Andreopoulos W."/>
            <person name="Pangilinan J."/>
            <person name="LaButti K."/>
            <person name="Riley R."/>
            <person name="Lipzen A."/>
            <person name="Clum A."/>
            <person name="Drula E."/>
            <person name="Henrissat B."/>
            <person name="Kohler A."/>
            <person name="Grigoriev I.V."/>
            <person name="Martin F.M."/>
            <person name="Hacquard S."/>
        </authorList>
    </citation>
    <scope>NUCLEOTIDE SEQUENCE</scope>
    <source>
        <strain evidence="2">FSSC 5 MPI-SDFR-AT-0091</strain>
    </source>
</reference>
<evidence type="ECO:0000313" key="3">
    <source>
        <dbReference type="Proteomes" id="UP000736672"/>
    </source>
</evidence>
<dbReference type="OrthoDB" id="5428863at2759"/>
<dbReference type="Pfam" id="PF06985">
    <property type="entry name" value="HET"/>
    <property type="match status" value="1"/>
</dbReference>
<evidence type="ECO:0000313" key="2">
    <source>
        <dbReference type="EMBL" id="KAH7273826.1"/>
    </source>
</evidence>
<keyword evidence="3" id="KW-1185">Reference proteome</keyword>
<comment type="caution">
    <text evidence="2">The sequence shown here is derived from an EMBL/GenBank/DDBJ whole genome shotgun (WGS) entry which is preliminary data.</text>
</comment>